<reference evidence="2" key="1">
    <citation type="submission" date="2016-03" db="EMBL/GenBank/DDBJ databases">
        <title>Draft genome sequence of Rosellinia necatrix.</title>
        <authorList>
            <person name="Kanematsu S."/>
        </authorList>
    </citation>
    <scope>NUCLEOTIDE SEQUENCE [LARGE SCALE GENOMIC DNA]</scope>
    <source>
        <strain evidence="2">W97</strain>
    </source>
</reference>
<accession>A0A1S8AAU0</accession>
<evidence type="ECO:0000313" key="3">
    <source>
        <dbReference type="Proteomes" id="UP000054516"/>
    </source>
</evidence>
<sequence>MMGAAMSKAIEDLADRIERRLRKRERKRHRLRKRIKNRRTPEPESPEPPEFPVMTKSELRAILARPLLPRPKPRNVGRRGLPLYPTGRL</sequence>
<feature type="compositionally biased region" description="Basic residues" evidence="1">
    <location>
        <begin position="19"/>
        <end position="38"/>
    </location>
</feature>
<evidence type="ECO:0000313" key="2">
    <source>
        <dbReference type="EMBL" id="GAW27224.1"/>
    </source>
</evidence>
<name>A0A1S8AAU0_ROSNE</name>
<evidence type="ECO:0000256" key="1">
    <source>
        <dbReference type="SAM" id="MobiDB-lite"/>
    </source>
</evidence>
<keyword evidence="3" id="KW-1185">Reference proteome</keyword>
<gene>
    <name evidence="2" type="ORF">SAMD00023353_8700240</name>
</gene>
<feature type="compositionally biased region" description="Basic and acidic residues" evidence="1">
    <location>
        <begin position="9"/>
        <end position="18"/>
    </location>
</feature>
<dbReference type="EMBL" id="DF977532">
    <property type="protein sequence ID" value="GAW27224.1"/>
    <property type="molecule type" value="Genomic_DNA"/>
</dbReference>
<feature type="region of interest" description="Disordered" evidence="1">
    <location>
        <begin position="1"/>
        <end position="54"/>
    </location>
</feature>
<dbReference type="Proteomes" id="UP000054516">
    <property type="component" value="Unassembled WGS sequence"/>
</dbReference>
<proteinExistence type="predicted"/>
<dbReference type="AlphaFoldDB" id="A0A1S8AAU0"/>
<organism evidence="2">
    <name type="scientific">Rosellinia necatrix</name>
    <name type="common">White root-rot fungus</name>
    <dbReference type="NCBI Taxonomy" id="77044"/>
    <lineage>
        <taxon>Eukaryota</taxon>
        <taxon>Fungi</taxon>
        <taxon>Dikarya</taxon>
        <taxon>Ascomycota</taxon>
        <taxon>Pezizomycotina</taxon>
        <taxon>Sordariomycetes</taxon>
        <taxon>Xylariomycetidae</taxon>
        <taxon>Xylariales</taxon>
        <taxon>Xylariaceae</taxon>
        <taxon>Rosellinia</taxon>
    </lineage>
</organism>
<feature type="region of interest" description="Disordered" evidence="1">
    <location>
        <begin position="66"/>
        <end position="89"/>
    </location>
</feature>
<protein>
    <submittedName>
        <fullName evidence="2">Uncharacterized protein</fullName>
    </submittedName>
</protein>